<dbReference type="PANTHER" id="PTHR11096:SF0">
    <property type="entry name" value="RNA 3'-TERMINAL PHOSPHATE CYCLASE"/>
    <property type="match status" value="1"/>
</dbReference>
<evidence type="ECO:0000313" key="9">
    <source>
        <dbReference type="Proteomes" id="UP000245977"/>
    </source>
</evidence>
<dbReference type="Pfam" id="PF05189">
    <property type="entry name" value="RTC_insert"/>
    <property type="match status" value="1"/>
</dbReference>
<dbReference type="Pfam" id="PF01137">
    <property type="entry name" value="RTC"/>
    <property type="match status" value="1"/>
</dbReference>
<evidence type="ECO:0000256" key="2">
    <source>
        <dbReference type="ARBA" id="ARBA00022598"/>
    </source>
</evidence>
<dbReference type="Gene3D" id="3.30.360.20">
    <property type="entry name" value="RNA 3'-terminal phosphate cyclase, insert domain"/>
    <property type="match status" value="1"/>
</dbReference>
<dbReference type="InterPro" id="IPR036553">
    <property type="entry name" value="RPTC_insert"/>
</dbReference>
<sequence>MNTQLKSKTIQIDGSIGEGGGQILRTALSLSMLTSIPFELVNIRAGRKKPGLMRQHLVCVQASERISHAVVEGAELHSQKLYFQPQQVQAGKYDFQIGSAGSTILVLQTLLPALMIQAEPSDITIHGGTHNPMAPTADFISQCFLPSLEKIGIQVDFECERAGFFPIGAGQINATIHPWIKQTQYTALDKGQLIDIHGYATALNIPSSIADRELEVLHNKLNLTQRQRLNFQGISQGNTAFVVLNYEHHQQIFSALGEMKKSAEKVAHDLAKEVKAYLATDAVADEYLTDQLLLPLALGKGGEFSAQMISEHTRTQAAMIQRFIDCEITFTESKENHWYIQVNV</sequence>
<dbReference type="AlphaFoldDB" id="A0A2S2FD25"/>
<name>A0A2S2FD25_9GAMM</name>
<evidence type="ECO:0000256" key="4">
    <source>
        <dbReference type="ARBA" id="ARBA00024481"/>
    </source>
</evidence>
<dbReference type="InterPro" id="IPR000228">
    <property type="entry name" value="RNA3'_term_phos_cyc"/>
</dbReference>
<dbReference type="Gene3D" id="3.65.10.20">
    <property type="entry name" value="RNA 3'-terminal phosphate cyclase domain"/>
    <property type="match status" value="1"/>
</dbReference>
<dbReference type="SUPFAM" id="SSF55205">
    <property type="entry name" value="EPT/RTPC-like"/>
    <property type="match status" value="1"/>
</dbReference>
<dbReference type="InterPro" id="IPR013791">
    <property type="entry name" value="RNA3'-term_phos_cycl_insert"/>
</dbReference>
<evidence type="ECO:0000256" key="1">
    <source>
        <dbReference type="ARBA" id="ARBA00009206"/>
    </source>
</evidence>
<dbReference type="PIRSF" id="PIRSF005378">
    <property type="entry name" value="RNA3'_term_phos_cycl_euk"/>
    <property type="match status" value="1"/>
</dbReference>
<feature type="domain" description="RNA 3'-terminal phosphate cyclase" evidence="6">
    <location>
        <begin position="16"/>
        <end position="329"/>
    </location>
</feature>
<gene>
    <name evidence="8" type="ORF">DJ533_09935</name>
</gene>
<comment type="catalytic activity">
    <reaction evidence="4">
        <text>a 3'-end 3'-phospho-ribonucleotide-RNA + ATP = a 3'-end 2',3'-cyclophospho-ribonucleotide-RNA + AMP + diphosphate</text>
        <dbReference type="Rhea" id="RHEA:23976"/>
        <dbReference type="Rhea" id="RHEA-COMP:10463"/>
        <dbReference type="Rhea" id="RHEA-COMP:10464"/>
        <dbReference type="ChEBI" id="CHEBI:30616"/>
        <dbReference type="ChEBI" id="CHEBI:33019"/>
        <dbReference type="ChEBI" id="CHEBI:83062"/>
        <dbReference type="ChEBI" id="CHEBI:83064"/>
        <dbReference type="ChEBI" id="CHEBI:456215"/>
        <dbReference type="EC" id="6.5.1.4"/>
    </reaction>
</comment>
<evidence type="ECO:0000256" key="5">
    <source>
        <dbReference type="NCBIfam" id="TIGR03399"/>
    </source>
</evidence>
<dbReference type="InterPro" id="IPR013792">
    <property type="entry name" value="RNA3'P_cycl/enolpyr_Trfase_a/b"/>
</dbReference>
<organism evidence="8 9">
    <name type="scientific">Acinetobacter defluvii</name>
    <dbReference type="NCBI Taxonomy" id="1871111"/>
    <lineage>
        <taxon>Bacteria</taxon>
        <taxon>Pseudomonadati</taxon>
        <taxon>Pseudomonadota</taxon>
        <taxon>Gammaproteobacteria</taxon>
        <taxon>Moraxellales</taxon>
        <taxon>Moraxellaceae</taxon>
        <taxon>Acinetobacter</taxon>
    </lineage>
</organism>
<reference evidence="8" key="1">
    <citation type="submission" date="2019-08" db="EMBL/GenBank/DDBJ databases">
        <title>The complete genome of Acinetobacter defluvii strain WCHAD010030.</title>
        <authorList>
            <person name="Hu Y."/>
            <person name="Qin J."/>
            <person name="Feng Y."/>
            <person name="Zong Z."/>
        </authorList>
    </citation>
    <scope>NUCLEOTIDE SEQUENCE</scope>
    <source>
        <strain evidence="8">WCHA30</strain>
    </source>
</reference>
<dbReference type="Proteomes" id="UP000245977">
    <property type="component" value="Chromosome"/>
</dbReference>
<dbReference type="InterPro" id="IPR037136">
    <property type="entry name" value="RNA3'_phos_cyclase_dom_sf"/>
</dbReference>
<evidence type="ECO:0000259" key="6">
    <source>
        <dbReference type="Pfam" id="PF01137"/>
    </source>
</evidence>
<dbReference type="GO" id="GO:0006396">
    <property type="term" value="P:RNA processing"/>
    <property type="evidence" value="ECO:0007669"/>
    <property type="project" value="UniProtKB-UniRule"/>
</dbReference>
<dbReference type="EMBL" id="CP029397">
    <property type="protein sequence ID" value="AWL28864.1"/>
    <property type="molecule type" value="Genomic_DNA"/>
</dbReference>
<keyword evidence="2 8" id="KW-0436">Ligase</keyword>
<evidence type="ECO:0000259" key="7">
    <source>
        <dbReference type="Pfam" id="PF05189"/>
    </source>
</evidence>
<keyword evidence="9" id="KW-1185">Reference proteome</keyword>
<evidence type="ECO:0000256" key="3">
    <source>
        <dbReference type="ARBA" id="ARBA00022741"/>
    </source>
</evidence>
<dbReference type="InterPro" id="IPR017770">
    <property type="entry name" value="RNA3'_term_phos_cyc_type_1"/>
</dbReference>
<dbReference type="NCBIfam" id="TIGR03399">
    <property type="entry name" value="RNA_3prim_cycl"/>
    <property type="match status" value="1"/>
</dbReference>
<dbReference type="InterPro" id="IPR023797">
    <property type="entry name" value="RNA3'_phos_cyclase_dom"/>
</dbReference>
<dbReference type="SUPFAM" id="SSF52913">
    <property type="entry name" value="RNA 3'-terminal phosphate cyclase, RPTC, insert domain"/>
    <property type="match status" value="1"/>
</dbReference>
<keyword evidence="3" id="KW-0547">Nucleotide-binding</keyword>
<dbReference type="PANTHER" id="PTHR11096">
    <property type="entry name" value="RNA 3' TERMINAL PHOSPHATE CYCLASE"/>
    <property type="match status" value="1"/>
</dbReference>
<dbReference type="NCBIfam" id="NF003246">
    <property type="entry name" value="PRK04204.1-2"/>
    <property type="match status" value="1"/>
</dbReference>
<dbReference type="STRING" id="1871111.GCA_001704615_03230"/>
<evidence type="ECO:0000313" key="8">
    <source>
        <dbReference type="EMBL" id="AWL28864.1"/>
    </source>
</evidence>
<dbReference type="GO" id="GO:0003963">
    <property type="term" value="F:RNA-3'-phosphate cyclase activity"/>
    <property type="evidence" value="ECO:0007669"/>
    <property type="project" value="UniProtKB-UniRule"/>
</dbReference>
<dbReference type="OrthoDB" id="9789235at2"/>
<feature type="domain" description="RNA 3'-terminal phosphate cyclase insert" evidence="7">
    <location>
        <begin position="188"/>
        <end position="278"/>
    </location>
</feature>
<comment type="similarity">
    <text evidence="1">Belongs to the RNA 3'-terminal cyclase family. Type 1 subfamily.</text>
</comment>
<dbReference type="KEGG" id="adv:DJ533_09935"/>
<protein>
    <recommendedName>
        <fullName evidence="5">RNA 3'-terminal phosphate cyclase</fullName>
        <ecNumber evidence="5">6.5.1.4</ecNumber>
    </recommendedName>
</protein>
<accession>A0A2S2FD25</accession>
<dbReference type="RefSeq" id="WP_065993907.1">
    <property type="nucleotide sequence ID" value="NZ_CP029397.2"/>
</dbReference>
<dbReference type="EC" id="6.5.1.4" evidence="5"/>
<proteinExistence type="inferred from homology"/>
<dbReference type="GO" id="GO:0000166">
    <property type="term" value="F:nucleotide binding"/>
    <property type="evidence" value="ECO:0007669"/>
    <property type="project" value="UniProtKB-KW"/>
</dbReference>